<dbReference type="InterPro" id="IPR035959">
    <property type="entry name" value="RutC-like_sf"/>
</dbReference>
<keyword evidence="3" id="KW-1185">Reference proteome</keyword>
<dbReference type="EMBL" id="CP019458">
    <property type="protein sequence ID" value="AQA09238.1"/>
    <property type="molecule type" value="Genomic_DNA"/>
</dbReference>
<reference evidence="2 3" key="1">
    <citation type="journal article" date="2017" name="J. Biotechnol.">
        <title>The complete genome sequence of Streptomyces autolyticus CGMCC 0516, the producer of geldanamycin, autolytimycin, reblastatin and elaiophylin.</title>
        <authorList>
            <person name="Yin M."/>
            <person name="Jiang M."/>
            <person name="Ren Z."/>
            <person name="Dong Y."/>
            <person name="Lu T."/>
        </authorList>
    </citation>
    <scope>NUCLEOTIDE SEQUENCE [LARGE SCALE GENOMIC DNA]</scope>
    <source>
        <strain evidence="2 3">CGMCC0516</strain>
    </source>
</reference>
<evidence type="ECO:0000259" key="1">
    <source>
        <dbReference type="Pfam" id="PF14588"/>
    </source>
</evidence>
<dbReference type="SUPFAM" id="SSF55298">
    <property type="entry name" value="YjgF-like"/>
    <property type="match status" value="1"/>
</dbReference>
<dbReference type="Gene3D" id="3.30.1330.40">
    <property type="entry name" value="RutC-like"/>
    <property type="match status" value="1"/>
</dbReference>
<evidence type="ECO:0000313" key="2">
    <source>
        <dbReference type="EMBL" id="AQA09238.1"/>
    </source>
</evidence>
<gene>
    <name evidence="2" type="ORF">BV401_00655</name>
</gene>
<organism evidence="2 3">
    <name type="scientific">Streptomyces autolyticus</name>
    <dbReference type="NCBI Taxonomy" id="75293"/>
    <lineage>
        <taxon>Bacteria</taxon>
        <taxon>Bacillati</taxon>
        <taxon>Actinomycetota</taxon>
        <taxon>Actinomycetes</taxon>
        <taxon>Kitasatosporales</taxon>
        <taxon>Streptomycetaceae</taxon>
        <taxon>Streptomyces</taxon>
    </lineage>
</organism>
<sequence>MSDLTLLEHPTAGSYAPLIITGNLAFVSGHIGWRDDKASVVGVVGRDLSVEQGKVAARDAALAALGTLDREVGLDRVASVVRLFGMVRADPEFAQHPAVIDGASHVLLDLLGDRGRHSRSAVGMTSLPFGAAVELELVVCLDQ</sequence>
<accession>A0ABN4VVP1</accession>
<dbReference type="PANTHER" id="PTHR43760">
    <property type="entry name" value="ENDORIBONUCLEASE-RELATED"/>
    <property type="match status" value="1"/>
</dbReference>
<protein>
    <recommendedName>
        <fullName evidence="1">Endoribonuclease L-PSP/chorismate mutase-like domain-containing protein</fullName>
    </recommendedName>
</protein>
<dbReference type="CDD" id="cd02199">
    <property type="entry name" value="YjgF_YER057c_UK114_like_1"/>
    <property type="match status" value="1"/>
</dbReference>
<evidence type="ECO:0000313" key="3">
    <source>
        <dbReference type="Proteomes" id="UP000187851"/>
    </source>
</evidence>
<proteinExistence type="predicted"/>
<dbReference type="InterPro" id="IPR013813">
    <property type="entry name" value="Endoribo_LPSP/chorism_mut-like"/>
</dbReference>
<dbReference type="Pfam" id="PF14588">
    <property type="entry name" value="YjgF_endoribonc"/>
    <property type="match status" value="1"/>
</dbReference>
<dbReference type="PANTHER" id="PTHR43760:SF1">
    <property type="entry name" value="ENDORIBONUCLEASE L-PSP_CHORISMATE MUTASE-LIKE DOMAIN-CONTAINING PROTEIN"/>
    <property type="match status" value="1"/>
</dbReference>
<feature type="domain" description="Endoribonuclease L-PSP/chorismate mutase-like" evidence="1">
    <location>
        <begin position="12"/>
        <end position="129"/>
    </location>
</feature>
<dbReference type="RefSeq" id="WP_069870945.1">
    <property type="nucleotide sequence ID" value="NZ_CP019458.1"/>
</dbReference>
<dbReference type="Proteomes" id="UP000187851">
    <property type="component" value="Chromosome"/>
</dbReference>
<name>A0ABN4VVP1_9ACTN</name>